<keyword evidence="3" id="KW-0547">Nucleotide-binding</keyword>
<evidence type="ECO:0000313" key="6">
    <source>
        <dbReference type="EMBL" id="MEJ5903120.1"/>
    </source>
</evidence>
<evidence type="ECO:0000259" key="5">
    <source>
        <dbReference type="PROSITE" id="PS50893"/>
    </source>
</evidence>
<dbReference type="Gene3D" id="3.40.50.300">
    <property type="entry name" value="P-loop containing nucleotide triphosphate hydrolases"/>
    <property type="match status" value="2"/>
</dbReference>
<protein>
    <submittedName>
        <fullName evidence="6">ABC transporter ATP-binding protein</fullName>
    </submittedName>
</protein>
<dbReference type="PROSITE" id="PS00211">
    <property type="entry name" value="ABC_TRANSPORTER_1"/>
    <property type="match status" value="2"/>
</dbReference>
<dbReference type="GO" id="GO:0005524">
    <property type="term" value="F:ATP binding"/>
    <property type="evidence" value="ECO:0007669"/>
    <property type="project" value="UniProtKB-KW"/>
</dbReference>
<sequence>MSQHPLIAVRDLSVSYHAGGHTTQAVKHLSFSMAQGETVAIVGESGSGKSTLANALLGLLPGTARVDGGQLWVDGIDVAHASERQKRHLRGRTLGLVPQDPMVSLNPTLRVGQQIGEALALAHGRRYRSLDADVLALLGQVGLDQPALRARQYPHELSGGMRQRVLIAIALAGNPRLIIADEPTSALDVTVQRKILDHLQRLVAERGISLLIITHDLGVATDRADRLLVMKQGELVEQGPPRLVVQAPQHPYTRDLLAAAPAFSHRRRPRPLTPGTQPILSLEGIGKTFGLPKTKGQDNRFVALQGLSLQVHPGQTLAIVGESGSGKSTTLRIALGLEAPSQGRILFDQVDVTGLGWRAFRPLRRRMQLVQQNPFAALDPRFTVFDSIVEPLVSFGLLKGPALEQAARELIERVHLPVSYLDRLPRELSGGQRQRVAIARALALQPELLLLDEPVSALDVSVQAQILALLDELQRELGIAYVLVSHDLAVVASMADHVLVLRQGQVVEQGTVDEVFDRPTSDYTRELIAAIPGHKAAA</sequence>
<feature type="domain" description="ABC transporter" evidence="5">
    <location>
        <begin position="280"/>
        <end position="528"/>
    </location>
</feature>
<dbReference type="PROSITE" id="PS50893">
    <property type="entry name" value="ABC_TRANSPORTER_2"/>
    <property type="match status" value="2"/>
</dbReference>
<dbReference type="RefSeq" id="WP_339547633.1">
    <property type="nucleotide sequence ID" value="NZ_JBBHLD010000001.1"/>
</dbReference>
<dbReference type="InterPro" id="IPR050319">
    <property type="entry name" value="ABC_transp_ATP-bind"/>
</dbReference>
<accession>A0ABU8QZS5</accession>
<proteinExistence type="inferred from homology"/>
<dbReference type="CDD" id="cd03257">
    <property type="entry name" value="ABC_NikE_OppD_transporters"/>
    <property type="match status" value="2"/>
</dbReference>
<dbReference type="Pfam" id="PF00005">
    <property type="entry name" value="ABC_tran"/>
    <property type="match status" value="2"/>
</dbReference>
<dbReference type="InterPro" id="IPR027417">
    <property type="entry name" value="P-loop_NTPase"/>
</dbReference>
<evidence type="ECO:0000256" key="2">
    <source>
        <dbReference type="ARBA" id="ARBA00022448"/>
    </source>
</evidence>
<dbReference type="NCBIfam" id="NF008453">
    <property type="entry name" value="PRK11308.1"/>
    <property type="match status" value="2"/>
</dbReference>
<gene>
    <name evidence="6" type="ORF">V7V80_00255</name>
</gene>
<evidence type="ECO:0000256" key="3">
    <source>
        <dbReference type="ARBA" id="ARBA00022741"/>
    </source>
</evidence>
<dbReference type="InterPro" id="IPR017871">
    <property type="entry name" value="ABC_transporter-like_CS"/>
</dbReference>
<reference evidence="6 7" key="1">
    <citation type="submission" date="2024-02" db="EMBL/GenBank/DDBJ databases">
        <title>Identification of pathogenicity and growth-promoting functions of Pseudomonas putida variants.</title>
        <authorList>
            <person name="Sun J."/>
        </authorList>
    </citation>
    <scope>NUCLEOTIDE SEQUENCE [LARGE SCALE GENOMIC DNA]</scope>
    <source>
        <strain evidence="6 7">A04</strain>
    </source>
</reference>
<dbReference type="EMBL" id="JBBHLD010000001">
    <property type="protein sequence ID" value="MEJ5903120.1"/>
    <property type="molecule type" value="Genomic_DNA"/>
</dbReference>
<dbReference type="InterPro" id="IPR003439">
    <property type="entry name" value="ABC_transporter-like_ATP-bd"/>
</dbReference>
<organism evidence="6 7">
    <name type="scientific">Pseudomonas kermanshahensis</name>
    <dbReference type="NCBI Taxonomy" id="2745482"/>
    <lineage>
        <taxon>Bacteria</taxon>
        <taxon>Pseudomonadati</taxon>
        <taxon>Pseudomonadota</taxon>
        <taxon>Gammaproteobacteria</taxon>
        <taxon>Pseudomonadales</taxon>
        <taxon>Pseudomonadaceae</taxon>
        <taxon>Pseudomonas</taxon>
    </lineage>
</organism>
<dbReference type="Pfam" id="PF08352">
    <property type="entry name" value="oligo_HPY"/>
    <property type="match status" value="2"/>
</dbReference>
<dbReference type="PANTHER" id="PTHR43776">
    <property type="entry name" value="TRANSPORT ATP-BINDING PROTEIN"/>
    <property type="match status" value="1"/>
</dbReference>
<evidence type="ECO:0000256" key="1">
    <source>
        <dbReference type="ARBA" id="ARBA00005417"/>
    </source>
</evidence>
<keyword evidence="2" id="KW-0813">Transport</keyword>
<evidence type="ECO:0000256" key="4">
    <source>
        <dbReference type="ARBA" id="ARBA00022840"/>
    </source>
</evidence>
<keyword evidence="7" id="KW-1185">Reference proteome</keyword>
<dbReference type="Proteomes" id="UP001377692">
    <property type="component" value="Unassembled WGS sequence"/>
</dbReference>
<evidence type="ECO:0000313" key="7">
    <source>
        <dbReference type="Proteomes" id="UP001377692"/>
    </source>
</evidence>
<feature type="domain" description="ABC transporter" evidence="5">
    <location>
        <begin position="9"/>
        <end position="257"/>
    </location>
</feature>
<dbReference type="PANTHER" id="PTHR43776:SF7">
    <property type="entry name" value="D,D-DIPEPTIDE TRANSPORT ATP-BINDING PROTEIN DDPF-RELATED"/>
    <property type="match status" value="1"/>
</dbReference>
<comment type="caution">
    <text evidence="6">The sequence shown here is derived from an EMBL/GenBank/DDBJ whole genome shotgun (WGS) entry which is preliminary data.</text>
</comment>
<dbReference type="InterPro" id="IPR003593">
    <property type="entry name" value="AAA+_ATPase"/>
</dbReference>
<dbReference type="InterPro" id="IPR013563">
    <property type="entry name" value="Oligopep_ABC_C"/>
</dbReference>
<keyword evidence="4 6" id="KW-0067">ATP-binding</keyword>
<name>A0ABU8QZS5_9PSED</name>
<comment type="similarity">
    <text evidence="1">Belongs to the ABC transporter superfamily.</text>
</comment>
<dbReference type="NCBIfam" id="NF007739">
    <property type="entry name" value="PRK10419.1"/>
    <property type="match status" value="2"/>
</dbReference>
<dbReference type="SMART" id="SM00382">
    <property type="entry name" value="AAA"/>
    <property type="match status" value="2"/>
</dbReference>
<dbReference type="SUPFAM" id="SSF52540">
    <property type="entry name" value="P-loop containing nucleoside triphosphate hydrolases"/>
    <property type="match status" value="2"/>
</dbReference>